<reference evidence="1 2" key="1">
    <citation type="submission" date="2013-04" db="EMBL/GenBank/DDBJ databases">
        <title>The Genome Sequence of Parabacteroides goldsteinii DSM 19448.</title>
        <authorList>
            <consortium name="The Broad Institute Genomics Platform"/>
            <person name="Earl A."/>
            <person name="Ward D."/>
            <person name="Feldgarden M."/>
            <person name="Gevers D."/>
            <person name="Martens E."/>
            <person name="Sakamoto M."/>
            <person name="Benno Y."/>
            <person name="Song Y."/>
            <person name="Liu C."/>
            <person name="Lee J."/>
            <person name="Bolanos M."/>
            <person name="Vaisanen M.L."/>
            <person name="Finegold S.M."/>
            <person name="Walker B."/>
            <person name="Young S."/>
            <person name="Zeng Q."/>
            <person name="Gargeya S."/>
            <person name="Fitzgerald M."/>
            <person name="Haas B."/>
            <person name="Abouelleil A."/>
            <person name="Allen A.W."/>
            <person name="Alvarado L."/>
            <person name="Arachchi H.M."/>
            <person name="Berlin A.M."/>
            <person name="Chapman S.B."/>
            <person name="Gainer-Dewar J."/>
            <person name="Goldberg J."/>
            <person name="Griggs A."/>
            <person name="Gujja S."/>
            <person name="Hansen M."/>
            <person name="Howarth C."/>
            <person name="Imamovic A."/>
            <person name="Ireland A."/>
            <person name="Larimer J."/>
            <person name="McCowan C."/>
            <person name="Murphy C."/>
            <person name="Pearson M."/>
            <person name="Poon T.W."/>
            <person name="Priest M."/>
            <person name="Roberts A."/>
            <person name="Saif S."/>
            <person name="Shea T."/>
            <person name="Sisk P."/>
            <person name="Sykes S."/>
            <person name="Wortman J."/>
            <person name="Nusbaum C."/>
            <person name="Birren B."/>
        </authorList>
    </citation>
    <scope>NUCLEOTIDE SEQUENCE [LARGE SCALE GENOMIC DNA]</scope>
    <source>
        <strain evidence="1 2">DSM 19448</strain>
    </source>
</reference>
<dbReference type="Proteomes" id="UP000033047">
    <property type="component" value="Unassembled WGS sequence"/>
</dbReference>
<organism evidence="1 2">
    <name type="scientific">Parabacteroides goldsteinii DSM 19448 = WAL 12034</name>
    <dbReference type="NCBI Taxonomy" id="927665"/>
    <lineage>
        <taxon>Bacteria</taxon>
        <taxon>Pseudomonadati</taxon>
        <taxon>Bacteroidota</taxon>
        <taxon>Bacteroidia</taxon>
        <taxon>Bacteroidales</taxon>
        <taxon>Tannerellaceae</taxon>
        <taxon>Parabacteroides</taxon>
    </lineage>
</organism>
<comment type="caution">
    <text evidence="1">The sequence shown here is derived from an EMBL/GenBank/DDBJ whole genome shotgun (WGS) entry which is preliminary data.</text>
</comment>
<evidence type="ECO:0000313" key="1">
    <source>
        <dbReference type="EMBL" id="KKB59135.1"/>
    </source>
</evidence>
<sequence>MEKQITHLCGGYYRSFKQFKIHVEMMDNNMTFLQECARFLLETHEEKNELKQRFTNLFFETYGQQIAGDCGCSHLVFDHQLIPVRQPEFLIDLMHATLDLGVIDCSSDHLGRNLNAIFKTKFSLSTFQRKLRANTLRESMLYGKIKSYKDK</sequence>
<evidence type="ECO:0000313" key="2">
    <source>
        <dbReference type="Proteomes" id="UP000033047"/>
    </source>
</evidence>
<proteinExistence type="predicted"/>
<dbReference type="EMBL" id="AQHV01000003">
    <property type="protein sequence ID" value="KKB59135.1"/>
    <property type="molecule type" value="Genomic_DNA"/>
</dbReference>
<gene>
    <name evidence="1" type="ORF">HMPREF1535_00694</name>
</gene>
<accession>A0A0F5JNI5</accession>
<dbReference type="HOGENOM" id="CLU_2013044_0_0_10"/>
<dbReference type="AlphaFoldDB" id="A0A0F5JNI5"/>
<dbReference type="PATRIC" id="fig|927665.4.peg.703"/>
<protein>
    <submittedName>
        <fullName evidence="1">Uncharacterized protein</fullName>
    </submittedName>
</protein>
<name>A0A0F5JNI5_9BACT</name>
<dbReference type="RefSeq" id="WP_046145305.1">
    <property type="nucleotide sequence ID" value="NZ_KQ033912.1"/>
</dbReference>